<dbReference type="GO" id="GO:0032259">
    <property type="term" value="P:methylation"/>
    <property type="evidence" value="ECO:0007669"/>
    <property type="project" value="UniProtKB-KW"/>
</dbReference>
<dbReference type="STRING" id="525897.Dbac_3277"/>
<dbReference type="InterPro" id="IPR013216">
    <property type="entry name" value="Methyltransf_11"/>
</dbReference>
<gene>
    <name evidence="2" type="ordered locus">Dbac_3277</name>
</gene>
<dbReference type="CDD" id="cd02440">
    <property type="entry name" value="AdoMet_MTases"/>
    <property type="match status" value="1"/>
</dbReference>
<dbReference type="OrthoDB" id="5319472at2"/>
<dbReference type="Proteomes" id="UP000002216">
    <property type="component" value="Chromosome"/>
</dbReference>
<organism evidence="2 3">
    <name type="scientific">Desulfomicrobium baculatum (strain DSM 4028 / VKM B-1378 / X)</name>
    <name type="common">Desulfovibrio baculatus</name>
    <dbReference type="NCBI Taxonomy" id="525897"/>
    <lineage>
        <taxon>Bacteria</taxon>
        <taxon>Pseudomonadati</taxon>
        <taxon>Thermodesulfobacteriota</taxon>
        <taxon>Desulfovibrionia</taxon>
        <taxon>Desulfovibrionales</taxon>
        <taxon>Desulfomicrobiaceae</taxon>
        <taxon>Desulfomicrobium</taxon>
    </lineage>
</organism>
<keyword evidence="2" id="KW-0489">Methyltransferase</keyword>
<feature type="domain" description="Methyltransferase type 11" evidence="1">
    <location>
        <begin position="61"/>
        <end position="152"/>
    </location>
</feature>
<evidence type="ECO:0000313" key="3">
    <source>
        <dbReference type="Proteomes" id="UP000002216"/>
    </source>
</evidence>
<dbReference type="KEGG" id="dba:Dbac_3277"/>
<keyword evidence="2" id="KW-0808">Transferase</keyword>
<reference evidence="2 3" key="1">
    <citation type="journal article" date="2009" name="Stand. Genomic Sci.">
        <title>Complete genome sequence of Desulfomicrobium baculatum type strain (X).</title>
        <authorList>
            <person name="Copeland A."/>
            <person name="Spring S."/>
            <person name="Goker M."/>
            <person name="Schneider S."/>
            <person name="Lapidus A."/>
            <person name="Del Rio T.G."/>
            <person name="Tice H."/>
            <person name="Cheng J.F."/>
            <person name="Chen F."/>
            <person name="Nolan M."/>
            <person name="Bruce D."/>
            <person name="Goodwin L."/>
            <person name="Pitluck S."/>
            <person name="Ivanova N."/>
            <person name="Mavrommatis K."/>
            <person name="Ovchinnikova G."/>
            <person name="Pati A."/>
            <person name="Chen A."/>
            <person name="Palaniappan K."/>
            <person name="Land M."/>
            <person name="Hauser L."/>
            <person name="Chang Y.J."/>
            <person name="Jeffries C.C."/>
            <person name="Meincke L."/>
            <person name="Sims D."/>
            <person name="Brettin T."/>
            <person name="Detter J.C."/>
            <person name="Han C."/>
            <person name="Chain P."/>
            <person name="Bristow J."/>
            <person name="Eisen J.A."/>
            <person name="Markowitz V."/>
            <person name="Hugenholtz P."/>
            <person name="Kyrpides N.C."/>
            <person name="Klenk H.P."/>
            <person name="Lucas S."/>
        </authorList>
    </citation>
    <scope>NUCLEOTIDE SEQUENCE [LARGE SCALE GENOMIC DNA]</scope>
    <source>
        <strain evidence="3">DSM 4028 / VKM B-1378 / X</strain>
    </source>
</reference>
<proteinExistence type="predicted"/>
<dbReference type="InterPro" id="IPR029063">
    <property type="entry name" value="SAM-dependent_MTases_sf"/>
</dbReference>
<dbReference type="EMBL" id="CP001629">
    <property type="protein sequence ID" value="ACU91351.1"/>
    <property type="molecule type" value="Genomic_DNA"/>
</dbReference>
<evidence type="ECO:0000259" key="1">
    <source>
        <dbReference type="Pfam" id="PF08241"/>
    </source>
</evidence>
<protein>
    <submittedName>
        <fullName evidence="2">Methyltransferase type 11</fullName>
    </submittedName>
</protein>
<dbReference type="HOGENOM" id="CLU_1068432_0_0_7"/>
<keyword evidence="3" id="KW-1185">Reference proteome</keyword>
<dbReference type="Pfam" id="PF08241">
    <property type="entry name" value="Methyltransf_11"/>
    <property type="match status" value="1"/>
</dbReference>
<dbReference type="RefSeq" id="WP_015775440.1">
    <property type="nucleotide sequence ID" value="NC_013173.1"/>
</dbReference>
<evidence type="ECO:0000313" key="2">
    <source>
        <dbReference type="EMBL" id="ACU91351.1"/>
    </source>
</evidence>
<dbReference type="AlphaFoldDB" id="C7LP35"/>
<dbReference type="Gene3D" id="3.40.50.150">
    <property type="entry name" value="Vaccinia Virus protein VP39"/>
    <property type="match status" value="1"/>
</dbReference>
<dbReference type="GO" id="GO:0008757">
    <property type="term" value="F:S-adenosylmethionine-dependent methyltransferase activity"/>
    <property type="evidence" value="ECO:0007669"/>
    <property type="project" value="InterPro"/>
</dbReference>
<name>C7LP35_DESBD</name>
<accession>C7LP35</accession>
<sequence length="260" mass="30402">MINDSIRKYYTDYYRNALGLPGYECNVQNRLYEDDNSKQLIVSKLSFICGQIPSGGKVLIVGGGTGAELVAFHSLGFEAWMIEPDKEAVKVARQKSVVNNIADKYVIDGVAELIPFKNSYFDLIWSFTVLEHVQDYDLSLREICRVMRPGAWGCLFFPDYRCIYESHYKMYMPLFLPKWVAGLFLRLKGRDPKFFLKNTNKINHQKFIRTAMDLPIDTFRHYQPVGIEWKSGRTLMMSLAYFMKMYLDIEYSLSYFIKRK</sequence>
<dbReference type="eggNOG" id="COG2226">
    <property type="taxonomic scope" value="Bacteria"/>
</dbReference>
<dbReference type="SUPFAM" id="SSF53335">
    <property type="entry name" value="S-adenosyl-L-methionine-dependent methyltransferases"/>
    <property type="match status" value="1"/>
</dbReference>